<comment type="caution">
    <text evidence="6">The sequence shown here is derived from an EMBL/GenBank/DDBJ whole genome shotgun (WGS) entry which is preliminary data.</text>
</comment>
<evidence type="ECO:0008006" key="8">
    <source>
        <dbReference type="Google" id="ProtNLM"/>
    </source>
</evidence>
<keyword evidence="2 5" id="KW-0812">Transmembrane</keyword>
<evidence type="ECO:0000313" key="7">
    <source>
        <dbReference type="Proteomes" id="UP000287651"/>
    </source>
</evidence>
<accession>A0A426XI48</accession>
<keyword evidence="3 5" id="KW-1133">Transmembrane helix</keyword>
<comment type="subcellular location">
    <subcellularLocation>
        <location evidence="1">Membrane</location>
        <topology evidence="1">Multi-pass membrane protein</topology>
    </subcellularLocation>
</comment>
<dbReference type="InterPro" id="IPR008521">
    <property type="entry name" value="Mg_trans_NIPA"/>
</dbReference>
<evidence type="ECO:0000313" key="6">
    <source>
        <dbReference type="EMBL" id="RRT39134.1"/>
    </source>
</evidence>
<dbReference type="EMBL" id="AMZH03020469">
    <property type="protein sequence ID" value="RRT39134.1"/>
    <property type="molecule type" value="Genomic_DNA"/>
</dbReference>
<name>A0A426XI48_ENSVE</name>
<dbReference type="GO" id="GO:0016020">
    <property type="term" value="C:membrane"/>
    <property type="evidence" value="ECO:0007669"/>
    <property type="project" value="UniProtKB-SubCell"/>
</dbReference>
<dbReference type="AlphaFoldDB" id="A0A426XI48"/>
<evidence type="ECO:0000256" key="1">
    <source>
        <dbReference type="ARBA" id="ARBA00004141"/>
    </source>
</evidence>
<organism evidence="6 7">
    <name type="scientific">Ensete ventricosum</name>
    <name type="common">Abyssinian banana</name>
    <name type="synonym">Musa ensete</name>
    <dbReference type="NCBI Taxonomy" id="4639"/>
    <lineage>
        <taxon>Eukaryota</taxon>
        <taxon>Viridiplantae</taxon>
        <taxon>Streptophyta</taxon>
        <taxon>Embryophyta</taxon>
        <taxon>Tracheophyta</taxon>
        <taxon>Spermatophyta</taxon>
        <taxon>Magnoliopsida</taxon>
        <taxon>Liliopsida</taxon>
        <taxon>Zingiberales</taxon>
        <taxon>Musaceae</taxon>
        <taxon>Ensete</taxon>
    </lineage>
</organism>
<dbReference type="GO" id="GO:0005769">
    <property type="term" value="C:early endosome"/>
    <property type="evidence" value="ECO:0007669"/>
    <property type="project" value="UniProtKB-SubCell"/>
</dbReference>
<reference evidence="6 7" key="1">
    <citation type="journal article" date="2014" name="Agronomy (Basel)">
        <title>A Draft Genome Sequence for Ensete ventricosum, the Drought-Tolerant Tree Against Hunger.</title>
        <authorList>
            <person name="Harrison J."/>
            <person name="Moore K.A."/>
            <person name="Paszkiewicz K."/>
            <person name="Jones T."/>
            <person name="Grant M."/>
            <person name="Ambacheew D."/>
            <person name="Muzemil S."/>
            <person name="Studholme D.J."/>
        </authorList>
    </citation>
    <scope>NUCLEOTIDE SEQUENCE [LARGE SCALE GENOMIC DNA]</scope>
</reference>
<evidence type="ECO:0000256" key="3">
    <source>
        <dbReference type="ARBA" id="ARBA00022989"/>
    </source>
</evidence>
<feature type="transmembrane region" description="Helical" evidence="5">
    <location>
        <begin position="20"/>
        <end position="37"/>
    </location>
</feature>
<proteinExistence type="predicted"/>
<gene>
    <name evidence="6" type="ORF">B296_00044473</name>
</gene>
<dbReference type="Proteomes" id="UP000287651">
    <property type="component" value="Unassembled WGS sequence"/>
</dbReference>
<evidence type="ECO:0000256" key="5">
    <source>
        <dbReference type="SAM" id="Phobius"/>
    </source>
</evidence>
<protein>
    <recommendedName>
        <fullName evidence="8">Magnesium transporter</fullName>
    </recommendedName>
</protein>
<evidence type="ECO:0000256" key="2">
    <source>
        <dbReference type="ARBA" id="ARBA00022692"/>
    </source>
</evidence>
<dbReference type="Pfam" id="PF05653">
    <property type="entry name" value="Mg_trans_NIPA"/>
    <property type="match status" value="1"/>
</dbReference>
<keyword evidence="4 5" id="KW-0472">Membrane</keyword>
<sequence>MDQAPTDARSAHLFADNLKGFLLAVASSAFIGASFIIKKKGLKRAGACEIAEDGCVGLCALHGGFNSYRAPCARGEDPELC</sequence>
<evidence type="ECO:0000256" key="4">
    <source>
        <dbReference type="ARBA" id="ARBA00023136"/>
    </source>
</evidence>
<dbReference type="GO" id="GO:0015095">
    <property type="term" value="F:magnesium ion transmembrane transporter activity"/>
    <property type="evidence" value="ECO:0007669"/>
    <property type="project" value="InterPro"/>
</dbReference>